<evidence type="ECO:0000256" key="1">
    <source>
        <dbReference type="SAM" id="SignalP"/>
    </source>
</evidence>
<evidence type="ECO:0000313" key="3">
    <source>
        <dbReference type="Proteomes" id="UP000282551"/>
    </source>
</evidence>
<organism evidence="2 3">
    <name type="scientific">Mycolicibacterium chitae</name>
    <name type="common">Mycobacterium chitae</name>
    <dbReference type="NCBI Taxonomy" id="1792"/>
    <lineage>
        <taxon>Bacteria</taxon>
        <taxon>Bacillati</taxon>
        <taxon>Actinomycetota</taxon>
        <taxon>Actinomycetes</taxon>
        <taxon>Mycobacteriales</taxon>
        <taxon>Mycobacteriaceae</taxon>
        <taxon>Mycolicibacterium</taxon>
    </lineage>
</organism>
<name>A0A448I9H4_MYCCI</name>
<protein>
    <recommendedName>
        <fullName evidence="4">Secreted protein</fullName>
    </recommendedName>
</protein>
<dbReference type="RefSeq" id="WP_235666182.1">
    <property type="nucleotide sequence ID" value="NZ_AP022604.1"/>
</dbReference>
<accession>A0A448I9H4</accession>
<evidence type="ECO:0000313" key="2">
    <source>
        <dbReference type="EMBL" id="VEG49072.1"/>
    </source>
</evidence>
<proteinExistence type="predicted"/>
<gene>
    <name evidence="2" type="ORF">NCTC10485_03377</name>
</gene>
<sequence>MTTSKFTPRAWRALAGILSTATLGAVLANPAVAWADELVTYEVVSDHIDTANIEYQDATGRLWAVHAPLPWRIDANVRAVRDAPPHGSQVRAHWREKASPGRWVTVRIIYRGEVLCQNTLDLGNAACYGITNRIT</sequence>
<keyword evidence="1" id="KW-0732">Signal</keyword>
<dbReference type="InterPro" id="IPR038468">
    <property type="entry name" value="MmpS_C"/>
</dbReference>
<dbReference type="EMBL" id="LR134355">
    <property type="protein sequence ID" value="VEG49072.1"/>
    <property type="molecule type" value="Genomic_DNA"/>
</dbReference>
<feature type="chain" id="PRO_5019382990" description="Secreted protein" evidence="1">
    <location>
        <begin position="36"/>
        <end position="135"/>
    </location>
</feature>
<feature type="signal peptide" evidence="1">
    <location>
        <begin position="1"/>
        <end position="35"/>
    </location>
</feature>
<keyword evidence="3" id="KW-1185">Reference proteome</keyword>
<dbReference type="Gene3D" id="2.60.40.2880">
    <property type="entry name" value="MmpS1-5, C-terminal soluble domain"/>
    <property type="match status" value="1"/>
</dbReference>
<reference evidence="2 3" key="1">
    <citation type="submission" date="2018-12" db="EMBL/GenBank/DDBJ databases">
        <authorList>
            <consortium name="Pathogen Informatics"/>
        </authorList>
    </citation>
    <scope>NUCLEOTIDE SEQUENCE [LARGE SCALE GENOMIC DNA]</scope>
    <source>
        <strain evidence="2 3">NCTC10485</strain>
    </source>
</reference>
<dbReference type="AlphaFoldDB" id="A0A448I9H4"/>
<evidence type="ECO:0008006" key="4">
    <source>
        <dbReference type="Google" id="ProtNLM"/>
    </source>
</evidence>
<dbReference type="Proteomes" id="UP000282551">
    <property type="component" value="Chromosome"/>
</dbReference>